<protein>
    <submittedName>
        <fullName evidence="1">Uncharacterized protein</fullName>
    </submittedName>
</protein>
<reference evidence="2" key="1">
    <citation type="submission" date="2015-07" db="EMBL/GenBank/DDBJ databases">
        <title>Nocardia seriolae U-1 whole genome shotgun sequence.</title>
        <authorList>
            <person name="Imajoh M."/>
            <person name="Fukumoto Y."/>
            <person name="Sukeda M."/>
            <person name="Yamane J."/>
            <person name="Yamasaki K."/>
            <person name="Shimizu M."/>
            <person name="Ohnishi K."/>
            <person name="Oshima S."/>
        </authorList>
    </citation>
    <scope>NUCLEOTIDE SEQUENCE [LARGE SCALE GENOMIC DNA]</scope>
    <source>
        <strain evidence="2">U-1</strain>
    </source>
</reference>
<dbReference type="Proteomes" id="UP000037179">
    <property type="component" value="Unassembled WGS sequence"/>
</dbReference>
<sequence length="52" mass="5512">MRDAGTPGGTFVAAPGAADWVRVGQRPMELKAGWSLRIGERVLTYRTAPGSP</sequence>
<gene>
    <name evidence="1" type="ORF">NSK11_contig00019-0023</name>
</gene>
<dbReference type="GeneID" id="93369768"/>
<organism evidence="1 2">
    <name type="scientific">Nocardia seriolae</name>
    <dbReference type="NCBI Taxonomy" id="37332"/>
    <lineage>
        <taxon>Bacteria</taxon>
        <taxon>Bacillati</taxon>
        <taxon>Actinomycetota</taxon>
        <taxon>Actinomycetes</taxon>
        <taxon>Mycobacteriales</taxon>
        <taxon>Nocardiaceae</taxon>
        <taxon>Nocardia</taxon>
    </lineage>
</organism>
<comment type="caution">
    <text evidence="1">The sequence shown here is derived from an EMBL/GenBank/DDBJ whole genome shotgun (WGS) entry which is preliminary data.</text>
</comment>
<dbReference type="AlphaFoldDB" id="A0A0B8NA28"/>
<evidence type="ECO:0000313" key="2">
    <source>
        <dbReference type="Proteomes" id="UP000037179"/>
    </source>
</evidence>
<dbReference type="RefSeq" id="WP_155239901.1">
    <property type="nucleotide sequence ID" value="NZ_AP017900.1"/>
</dbReference>
<accession>A0A0B8NA28</accession>
<keyword evidence="2" id="KW-1185">Reference proteome</keyword>
<dbReference type="OrthoDB" id="5192484at2"/>
<evidence type="ECO:0000313" key="1">
    <source>
        <dbReference type="EMBL" id="GAP27520.1"/>
    </source>
</evidence>
<dbReference type="EMBL" id="BBYQ01000019">
    <property type="protein sequence ID" value="GAP27520.1"/>
    <property type="molecule type" value="Genomic_DNA"/>
</dbReference>
<reference evidence="1 2" key="2">
    <citation type="journal article" date="2016" name="Genome Announc.">
        <title>Draft Genome Sequence of Erythromycin- and Oxytetracycline-Sensitive Nocardia seriolae Strain U-1 (NBRC 110359).</title>
        <authorList>
            <person name="Imajoh M."/>
            <person name="Sukeda M."/>
            <person name="Shimizu M."/>
            <person name="Yamane J."/>
            <person name="Ohnishi K."/>
            <person name="Oshima S."/>
        </authorList>
    </citation>
    <scope>NUCLEOTIDE SEQUENCE [LARGE SCALE GENOMIC DNA]</scope>
    <source>
        <strain evidence="1 2">U-1</strain>
    </source>
</reference>
<name>A0A0B8NA28_9NOCA</name>
<proteinExistence type="predicted"/>